<feature type="compositionally biased region" description="Basic and acidic residues" evidence="1">
    <location>
        <begin position="43"/>
        <end position="77"/>
    </location>
</feature>
<feature type="compositionally biased region" description="Basic and acidic residues" evidence="1">
    <location>
        <begin position="102"/>
        <end position="116"/>
    </location>
</feature>
<evidence type="ECO:0000313" key="2">
    <source>
        <dbReference type="EMBL" id="HJA03131.1"/>
    </source>
</evidence>
<feature type="compositionally biased region" description="Basic and acidic residues" evidence="1">
    <location>
        <begin position="18"/>
        <end position="29"/>
    </location>
</feature>
<reference evidence="2" key="1">
    <citation type="journal article" date="2021" name="PeerJ">
        <title>Extensive microbial diversity within the chicken gut microbiome revealed by metagenomics and culture.</title>
        <authorList>
            <person name="Gilroy R."/>
            <person name="Ravi A."/>
            <person name="Getino M."/>
            <person name="Pursley I."/>
            <person name="Horton D.L."/>
            <person name="Alikhan N.F."/>
            <person name="Baker D."/>
            <person name="Gharbi K."/>
            <person name="Hall N."/>
            <person name="Watson M."/>
            <person name="Adriaenssens E.M."/>
            <person name="Foster-Nyarko E."/>
            <person name="Jarju S."/>
            <person name="Secka A."/>
            <person name="Antonio M."/>
            <person name="Oren A."/>
            <person name="Chaudhuri R.R."/>
            <person name="La Ragione R."/>
            <person name="Hildebrand F."/>
            <person name="Pallen M.J."/>
        </authorList>
    </citation>
    <scope>NUCLEOTIDE SEQUENCE</scope>
    <source>
        <strain evidence="2">CHK156-179</strain>
    </source>
</reference>
<evidence type="ECO:0000256" key="1">
    <source>
        <dbReference type="SAM" id="MobiDB-lite"/>
    </source>
</evidence>
<name>A0A9D2H3P0_9FIRM</name>
<sequence>MERFGIFELLDALSALPRAEEPFHARETANEEFSPPSAPFNGRAEEPAPTRGGKTREPAPFDGRNEKGASPPEEKSALRSSAPNAPDGRAAHDPAPKALESFLKRHDALAKKAEKK</sequence>
<organism evidence="2 3">
    <name type="scientific">Candidatus Gallimonas gallistercoris</name>
    <dbReference type="NCBI Taxonomy" id="2838602"/>
    <lineage>
        <taxon>Bacteria</taxon>
        <taxon>Bacillati</taxon>
        <taxon>Bacillota</taxon>
        <taxon>Clostridia</taxon>
        <taxon>Candidatus Gallimonas</taxon>
    </lineage>
</organism>
<proteinExistence type="predicted"/>
<protein>
    <submittedName>
        <fullName evidence="2">Uncharacterized protein</fullName>
    </submittedName>
</protein>
<accession>A0A9D2H3P0</accession>
<dbReference type="AlphaFoldDB" id="A0A9D2H3P0"/>
<comment type="caution">
    <text evidence="2">The sequence shown here is derived from an EMBL/GenBank/DDBJ whole genome shotgun (WGS) entry which is preliminary data.</text>
</comment>
<dbReference type="EMBL" id="DXAJ01000105">
    <property type="protein sequence ID" value="HJA03131.1"/>
    <property type="molecule type" value="Genomic_DNA"/>
</dbReference>
<evidence type="ECO:0000313" key="3">
    <source>
        <dbReference type="Proteomes" id="UP000824221"/>
    </source>
</evidence>
<dbReference type="Proteomes" id="UP000824221">
    <property type="component" value="Unassembled WGS sequence"/>
</dbReference>
<reference evidence="2" key="2">
    <citation type="submission" date="2021-04" db="EMBL/GenBank/DDBJ databases">
        <authorList>
            <person name="Gilroy R."/>
        </authorList>
    </citation>
    <scope>NUCLEOTIDE SEQUENCE</scope>
    <source>
        <strain evidence="2">CHK156-179</strain>
    </source>
</reference>
<feature type="region of interest" description="Disordered" evidence="1">
    <location>
        <begin position="15"/>
        <end position="116"/>
    </location>
</feature>
<gene>
    <name evidence="2" type="ORF">H9797_07145</name>
</gene>